<proteinExistence type="evidence at transcript level"/>
<dbReference type="VEuPathDB" id="VectorBase:AAEL010476"/>
<dbReference type="InterPro" id="IPR011989">
    <property type="entry name" value="ARM-like"/>
</dbReference>
<feature type="chain" id="PRO_5006128259" description="Nucleotide exchange factor SIL1" evidence="11">
    <location>
        <begin position="25"/>
        <end position="452"/>
    </location>
</feature>
<dbReference type="InterPro" id="IPR016024">
    <property type="entry name" value="ARM-type_fold"/>
</dbReference>
<dbReference type="GO" id="GO:0005788">
    <property type="term" value="C:endoplasmic reticulum lumen"/>
    <property type="evidence" value="ECO:0007669"/>
    <property type="project" value="UniProtKB-SubCell"/>
</dbReference>
<feature type="region of interest" description="Disordered" evidence="10">
    <location>
        <begin position="67"/>
        <end position="93"/>
    </location>
</feature>
<keyword evidence="8" id="KW-0811">Translocation</keyword>
<protein>
    <recommendedName>
        <fullName evidence="3">Nucleotide exchange factor SIL1</fullName>
    </recommendedName>
</protein>
<dbReference type="GO" id="GO:0015031">
    <property type="term" value="P:protein transport"/>
    <property type="evidence" value="ECO:0007669"/>
    <property type="project" value="UniProtKB-KW"/>
</dbReference>
<dbReference type="GO" id="GO:0000774">
    <property type="term" value="F:adenyl-nucleotide exchange factor activity"/>
    <property type="evidence" value="ECO:0007669"/>
    <property type="project" value="TreeGrafter"/>
</dbReference>
<dbReference type="AlphaFoldDB" id="A0A0P6IVJ0"/>
<evidence type="ECO:0000256" key="7">
    <source>
        <dbReference type="ARBA" id="ARBA00022927"/>
    </source>
</evidence>
<keyword evidence="5 11" id="KW-0732">Signal</keyword>
<dbReference type="Gene3D" id="1.25.10.10">
    <property type="entry name" value="Leucine-rich Repeat Variant"/>
    <property type="match status" value="1"/>
</dbReference>
<evidence type="ECO:0000256" key="2">
    <source>
        <dbReference type="ARBA" id="ARBA00010588"/>
    </source>
</evidence>
<dbReference type="InterPro" id="IPR050693">
    <property type="entry name" value="Hsp70_NEF-Inhibitors"/>
</dbReference>
<evidence type="ECO:0000256" key="8">
    <source>
        <dbReference type="ARBA" id="ARBA00023010"/>
    </source>
</evidence>
<name>A0A0P6IVJ0_AEDAE</name>
<feature type="non-terminal residue" evidence="12">
    <location>
        <position position="1"/>
    </location>
</feature>
<comment type="similarity">
    <text evidence="2">Belongs to the SIL1 family.</text>
</comment>
<evidence type="ECO:0000256" key="4">
    <source>
        <dbReference type="ARBA" id="ARBA00022448"/>
    </source>
</evidence>
<evidence type="ECO:0000256" key="10">
    <source>
        <dbReference type="SAM" id="MobiDB-lite"/>
    </source>
</evidence>
<dbReference type="PANTHER" id="PTHR19316">
    <property type="entry name" value="PROTEIN FOLDING REGULATOR"/>
    <property type="match status" value="1"/>
</dbReference>
<dbReference type="PANTHER" id="PTHR19316:SF35">
    <property type="entry name" value="NUCLEOTIDE EXCHANGE FACTOR SIL1"/>
    <property type="match status" value="1"/>
</dbReference>
<evidence type="ECO:0000256" key="1">
    <source>
        <dbReference type="ARBA" id="ARBA00004319"/>
    </source>
</evidence>
<evidence type="ECO:0000256" key="5">
    <source>
        <dbReference type="ARBA" id="ARBA00022729"/>
    </source>
</evidence>
<comment type="subcellular location">
    <subcellularLocation>
        <location evidence="1">Endoplasmic reticulum lumen</location>
    </subcellularLocation>
</comment>
<evidence type="ECO:0000256" key="3">
    <source>
        <dbReference type="ARBA" id="ARBA00015352"/>
    </source>
</evidence>
<keyword evidence="4" id="KW-0813">Transport</keyword>
<dbReference type="SUPFAM" id="SSF48371">
    <property type="entry name" value="ARM repeat"/>
    <property type="match status" value="1"/>
</dbReference>
<feature type="signal peptide" evidence="11">
    <location>
        <begin position="1"/>
        <end position="24"/>
    </location>
</feature>
<keyword evidence="9" id="KW-0325">Glycoprotein</keyword>
<evidence type="ECO:0000256" key="6">
    <source>
        <dbReference type="ARBA" id="ARBA00022824"/>
    </source>
</evidence>
<evidence type="ECO:0000256" key="11">
    <source>
        <dbReference type="SAM" id="SignalP"/>
    </source>
</evidence>
<sequence length="452" mass="50930">SRSQVTMKLFTIVLCGVLLVSCNGAQNKTQFVATDEWQEIEEGQSIPQGLHVRINLQTGKKEAKILEKEDNDTQSAGPLSTVPGEGLQDHGGGATALPYENIGKLKEALENIPGDDFKYNEEELKKVKAKFKTYDEIKKELKDVNLEVKSDSDIMSALFERFEEILKSKNPAENAVKAELDVMFEDLQYLVHQIDNANEFIDRKGIEHIIWPSLNQTESALKIHGLKLLGTVVQNNPKAKIALFERNGGSILLTKLSQSTKSEEISAGLYAFGSLVRKFPYAQSELLNAHGYSLLFDILDKNIEPRVKVKIIKLITDLVQDYENALTGQEVDATTRERYESTNLKEGLRKAEYCNRAGEFFHQNKAGFVQDENLAEECVSALRSIRQGLCQDVWSKCPLFRHTLLVLRNNLDTRLGDWDGDKDGRDYLTEIQLGIDRFVEELYGSGLPKDEL</sequence>
<reference evidence="12" key="1">
    <citation type="journal article" date="2016" name="PLoS ONE">
        <title>A Deep Insight into the Sialome of Male and Female Aedes aegypti Mosquitoes.</title>
        <authorList>
            <person name="Ribeiro J.M."/>
            <person name="Martin-Martin I."/>
            <person name="Arca B."/>
            <person name="Calvo E."/>
        </authorList>
    </citation>
    <scope>NUCLEOTIDE SEQUENCE</scope>
    <source>
        <strain evidence="12">Liverpool</strain>
        <tissue evidence="12">Salivary glands</tissue>
    </source>
</reference>
<keyword evidence="6" id="KW-0256">Endoplasmic reticulum</keyword>
<evidence type="ECO:0000256" key="9">
    <source>
        <dbReference type="ARBA" id="ARBA00023180"/>
    </source>
</evidence>
<keyword evidence="7" id="KW-0653">Protein transport</keyword>
<evidence type="ECO:0000313" key="12">
    <source>
        <dbReference type="EMBL" id="JAN95846.1"/>
    </source>
</evidence>
<organism evidence="12">
    <name type="scientific">Aedes aegypti</name>
    <name type="common">Yellowfever mosquito</name>
    <name type="synonym">Culex aegypti</name>
    <dbReference type="NCBI Taxonomy" id="7159"/>
    <lineage>
        <taxon>Eukaryota</taxon>
        <taxon>Metazoa</taxon>
        <taxon>Ecdysozoa</taxon>
        <taxon>Arthropoda</taxon>
        <taxon>Hexapoda</taxon>
        <taxon>Insecta</taxon>
        <taxon>Pterygota</taxon>
        <taxon>Neoptera</taxon>
        <taxon>Endopterygota</taxon>
        <taxon>Diptera</taxon>
        <taxon>Nematocera</taxon>
        <taxon>Culicoidea</taxon>
        <taxon>Culicidae</taxon>
        <taxon>Culicinae</taxon>
        <taxon>Aedini</taxon>
        <taxon>Aedes</taxon>
        <taxon>Stegomyia</taxon>
    </lineage>
</organism>
<accession>A0A0P6IVJ0</accession>
<dbReference type="EMBL" id="GDUN01000073">
    <property type="protein sequence ID" value="JAN95846.1"/>
    <property type="molecule type" value="mRNA"/>
</dbReference>